<name>A0A8S1JX41_9CILI</name>
<evidence type="ECO:0000313" key="8">
    <source>
        <dbReference type="EMBL" id="CAD8046715.1"/>
    </source>
</evidence>
<dbReference type="PANTHER" id="PTHR23292">
    <property type="entry name" value="LIPOPOLYSACCHARIDE-INDUCED TUMOR NECROSIS FACTOR-ALPHA FACTOR"/>
    <property type="match status" value="1"/>
</dbReference>
<dbReference type="SMART" id="SM00714">
    <property type="entry name" value="LITAF"/>
    <property type="match status" value="1"/>
</dbReference>
<feature type="domain" description="LITAF" evidence="7">
    <location>
        <begin position="12"/>
        <end position="94"/>
    </location>
</feature>
<keyword evidence="5 6" id="KW-0472">Membrane</keyword>
<dbReference type="GO" id="GO:0008270">
    <property type="term" value="F:zinc ion binding"/>
    <property type="evidence" value="ECO:0007669"/>
    <property type="project" value="TreeGrafter"/>
</dbReference>
<proteinExistence type="inferred from homology"/>
<keyword evidence="3" id="KW-0479">Metal-binding</keyword>
<accession>A0A8S1JX41</accession>
<dbReference type="OrthoDB" id="282215at2759"/>
<evidence type="ECO:0000259" key="7">
    <source>
        <dbReference type="PROSITE" id="PS51837"/>
    </source>
</evidence>
<evidence type="ECO:0000256" key="6">
    <source>
        <dbReference type="SAM" id="Phobius"/>
    </source>
</evidence>
<evidence type="ECO:0000256" key="4">
    <source>
        <dbReference type="ARBA" id="ARBA00022833"/>
    </source>
</evidence>
<reference evidence="8" key="1">
    <citation type="submission" date="2021-01" db="EMBL/GenBank/DDBJ databases">
        <authorList>
            <consortium name="Genoscope - CEA"/>
            <person name="William W."/>
        </authorList>
    </citation>
    <scope>NUCLEOTIDE SEQUENCE</scope>
</reference>
<keyword evidence="6" id="KW-1133">Transmembrane helix</keyword>
<evidence type="ECO:0000256" key="2">
    <source>
        <dbReference type="ARBA" id="ARBA00005975"/>
    </source>
</evidence>
<keyword evidence="4" id="KW-0862">Zinc</keyword>
<comment type="caution">
    <text evidence="8">The sequence shown here is derived from an EMBL/GenBank/DDBJ whole genome shotgun (WGS) entry which is preliminary data.</text>
</comment>
<gene>
    <name evidence="8" type="ORF">PSON_ATCC_30995.1.T0020030</name>
</gene>
<dbReference type="Proteomes" id="UP000692954">
    <property type="component" value="Unassembled WGS sequence"/>
</dbReference>
<protein>
    <recommendedName>
        <fullName evidence="7">LITAF domain-containing protein</fullName>
    </recommendedName>
</protein>
<feature type="transmembrane region" description="Helical" evidence="6">
    <location>
        <begin position="47"/>
        <end position="70"/>
    </location>
</feature>
<organism evidence="8 9">
    <name type="scientific">Paramecium sonneborni</name>
    <dbReference type="NCBI Taxonomy" id="65129"/>
    <lineage>
        <taxon>Eukaryota</taxon>
        <taxon>Sar</taxon>
        <taxon>Alveolata</taxon>
        <taxon>Ciliophora</taxon>
        <taxon>Intramacronucleata</taxon>
        <taxon>Oligohymenophorea</taxon>
        <taxon>Peniculida</taxon>
        <taxon>Parameciidae</taxon>
        <taxon>Paramecium</taxon>
    </lineage>
</organism>
<dbReference type="PANTHER" id="PTHR23292:SF6">
    <property type="entry name" value="FI16602P1-RELATED"/>
    <property type="match status" value="1"/>
</dbReference>
<dbReference type="InterPro" id="IPR037519">
    <property type="entry name" value="LITAF_fam"/>
</dbReference>
<evidence type="ECO:0000256" key="5">
    <source>
        <dbReference type="ARBA" id="ARBA00023136"/>
    </source>
</evidence>
<comment type="subcellular location">
    <subcellularLocation>
        <location evidence="1">Membrane</location>
        <topology evidence="1">Peripheral membrane protein</topology>
    </subcellularLocation>
</comment>
<evidence type="ECO:0000256" key="1">
    <source>
        <dbReference type="ARBA" id="ARBA00004170"/>
    </source>
</evidence>
<evidence type="ECO:0000256" key="3">
    <source>
        <dbReference type="ARBA" id="ARBA00022723"/>
    </source>
</evidence>
<keyword evidence="6" id="KW-0812">Transmembrane</keyword>
<dbReference type="PROSITE" id="PS51837">
    <property type="entry name" value="LITAF"/>
    <property type="match status" value="1"/>
</dbReference>
<comment type="similarity">
    <text evidence="2">Belongs to the CDIP1/LITAF family.</text>
</comment>
<sequence>MAEESVPLTINQGQKNYKTSLNNERESSQFFCNKCTKVQESMVDHKIGTWTLICCGIWCLLTFIGGLIPFCCKPCKDVVQYCPECNQKVGEAPFSPC</sequence>
<dbReference type="GO" id="GO:0016020">
    <property type="term" value="C:membrane"/>
    <property type="evidence" value="ECO:0007669"/>
    <property type="project" value="UniProtKB-SubCell"/>
</dbReference>
<dbReference type="Pfam" id="PF10601">
    <property type="entry name" value="zf-LITAF-like"/>
    <property type="match status" value="1"/>
</dbReference>
<keyword evidence="9" id="KW-1185">Reference proteome</keyword>
<evidence type="ECO:0000313" key="9">
    <source>
        <dbReference type="Proteomes" id="UP000692954"/>
    </source>
</evidence>
<dbReference type="EMBL" id="CAJJDN010000002">
    <property type="protein sequence ID" value="CAD8046715.1"/>
    <property type="molecule type" value="Genomic_DNA"/>
</dbReference>
<dbReference type="AlphaFoldDB" id="A0A8S1JX41"/>
<dbReference type="InterPro" id="IPR006629">
    <property type="entry name" value="LITAF"/>
</dbReference>